<evidence type="ECO:0000256" key="7">
    <source>
        <dbReference type="ARBA" id="ARBA00023180"/>
    </source>
</evidence>
<dbReference type="SUPFAM" id="SSF53474">
    <property type="entry name" value="alpha/beta-Hydrolases"/>
    <property type="match status" value="1"/>
</dbReference>
<dbReference type="PANTHER" id="PTHR11247:SF8">
    <property type="entry name" value="PALMITOYL-PROTEIN THIOESTERASE 1"/>
    <property type="match status" value="1"/>
</dbReference>
<evidence type="ECO:0000256" key="2">
    <source>
        <dbReference type="ARBA" id="ARBA00012423"/>
    </source>
</evidence>
<dbReference type="AlphaFoldDB" id="A0A0J0XPK2"/>
<dbReference type="InterPro" id="IPR029058">
    <property type="entry name" value="AB_hydrolase_fold"/>
</dbReference>
<reference evidence="11 12" key="1">
    <citation type="submission" date="2015-03" db="EMBL/GenBank/DDBJ databases">
        <title>Genomics and transcriptomics of the oil-accumulating basidiomycete yeast T. oleaginosus allow insights into substrate utilization and the diverse evolutionary trajectories of mating systems in fungi.</title>
        <authorList>
            <consortium name="DOE Joint Genome Institute"/>
            <person name="Kourist R."/>
            <person name="Kracht O."/>
            <person name="Bracharz F."/>
            <person name="Lipzen A."/>
            <person name="Nolan M."/>
            <person name="Ohm R."/>
            <person name="Grigoriev I."/>
            <person name="Sun S."/>
            <person name="Heitman J."/>
            <person name="Bruck T."/>
            <person name="Nowrousian M."/>
        </authorList>
    </citation>
    <scope>NUCLEOTIDE SEQUENCE [LARGE SCALE GENOMIC DNA]</scope>
    <source>
        <strain evidence="11 12">IBC0246</strain>
    </source>
</reference>
<feature type="region of interest" description="Disordered" evidence="9">
    <location>
        <begin position="23"/>
        <end position="45"/>
    </location>
</feature>
<keyword evidence="7" id="KW-0325">Glycoprotein</keyword>
<evidence type="ECO:0000313" key="12">
    <source>
        <dbReference type="Proteomes" id="UP000053611"/>
    </source>
</evidence>
<dbReference type="PRINTS" id="PR00414">
    <property type="entry name" value="PPTHIESTRASE"/>
</dbReference>
<evidence type="ECO:0000256" key="4">
    <source>
        <dbReference type="ARBA" id="ARBA00022729"/>
    </source>
</evidence>
<evidence type="ECO:0000313" key="11">
    <source>
        <dbReference type="EMBL" id="KLT43040.1"/>
    </source>
</evidence>
<evidence type="ECO:0000256" key="10">
    <source>
        <dbReference type="SAM" id="SignalP"/>
    </source>
</evidence>
<proteinExistence type="inferred from homology"/>
<evidence type="ECO:0000256" key="8">
    <source>
        <dbReference type="ARBA" id="ARBA00031934"/>
    </source>
</evidence>
<dbReference type="GO" id="GO:0008474">
    <property type="term" value="F:palmitoyl-(protein) hydrolase activity"/>
    <property type="evidence" value="ECO:0007669"/>
    <property type="project" value="UniProtKB-EC"/>
</dbReference>
<evidence type="ECO:0000256" key="6">
    <source>
        <dbReference type="ARBA" id="ARBA00023157"/>
    </source>
</evidence>
<gene>
    <name evidence="11" type="ORF">CC85DRAFT_285016</name>
</gene>
<feature type="compositionally biased region" description="Pro residues" evidence="9">
    <location>
        <begin position="34"/>
        <end position="44"/>
    </location>
</feature>
<dbReference type="RefSeq" id="XP_018279531.1">
    <property type="nucleotide sequence ID" value="XM_018422949.1"/>
</dbReference>
<protein>
    <recommendedName>
        <fullName evidence="3">Palmitoyl-protein thioesterase 1</fullName>
        <ecNumber evidence="2">3.1.2.22</ecNumber>
    </recommendedName>
    <alternativeName>
        <fullName evidence="8">Palmitoyl-protein hydrolase 1</fullName>
    </alternativeName>
</protein>
<sequence>MLIAQLLLLATTAAGAPAPAQAVLGSAAPSPDSSAPPSPRPNPRPLVVWHGLGDTAHSKGMDQFADYVRSEFPGIFVHAVVAPTEGSPSDEQKAGWWGVAEELAQGGCDQIKGIAELEGGFDAIGFSQGGLFLRWYAQYCDGPPIKNLITFGTPHYGIAALIPCPEPPTLTCSLAARAAKAGIYTRWAQSHLIQAQYYRDPARMQEFLEQNSFLRDLNGEGGVDEGGGSGREDGGRGLVRLENMVAIAFRDDTTVVPGLSAHWATIDPLNTTHIIPLEEQELYRGDFIGLKRLKKAGRLHRLFCPGQHMDLGGEGGCGDRLVRKWVGWAA</sequence>
<comment type="similarity">
    <text evidence="1">Belongs to the palmitoyl-protein thioesterase family.</text>
</comment>
<accession>A0A0J0XPK2</accession>
<evidence type="ECO:0000256" key="3">
    <source>
        <dbReference type="ARBA" id="ARBA00014212"/>
    </source>
</evidence>
<feature type="chain" id="PRO_5005246188" description="Palmitoyl-protein thioesterase 1" evidence="10">
    <location>
        <begin position="23"/>
        <end position="330"/>
    </location>
</feature>
<feature type="compositionally biased region" description="Low complexity" evidence="9">
    <location>
        <begin position="23"/>
        <end position="33"/>
    </location>
</feature>
<keyword evidence="6" id="KW-1015">Disulfide bond</keyword>
<evidence type="ECO:0000256" key="1">
    <source>
        <dbReference type="ARBA" id="ARBA00010758"/>
    </source>
</evidence>
<dbReference type="InterPro" id="IPR002472">
    <property type="entry name" value="Palm_thioest"/>
</dbReference>
<name>A0A0J0XPK2_9TREE</name>
<dbReference type="Pfam" id="PF02089">
    <property type="entry name" value="Palm_thioest"/>
    <property type="match status" value="1"/>
</dbReference>
<dbReference type="Gene3D" id="3.40.50.1820">
    <property type="entry name" value="alpha/beta hydrolase"/>
    <property type="match status" value="1"/>
</dbReference>
<dbReference type="EC" id="3.1.2.22" evidence="2"/>
<dbReference type="OrthoDB" id="10263094at2759"/>
<organism evidence="11 12">
    <name type="scientific">Cutaneotrichosporon oleaginosum</name>
    <dbReference type="NCBI Taxonomy" id="879819"/>
    <lineage>
        <taxon>Eukaryota</taxon>
        <taxon>Fungi</taxon>
        <taxon>Dikarya</taxon>
        <taxon>Basidiomycota</taxon>
        <taxon>Agaricomycotina</taxon>
        <taxon>Tremellomycetes</taxon>
        <taxon>Trichosporonales</taxon>
        <taxon>Trichosporonaceae</taxon>
        <taxon>Cutaneotrichosporon</taxon>
    </lineage>
</organism>
<feature type="signal peptide" evidence="10">
    <location>
        <begin position="1"/>
        <end position="22"/>
    </location>
</feature>
<dbReference type="STRING" id="879819.A0A0J0XPK2"/>
<keyword evidence="12" id="KW-1185">Reference proteome</keyword>
<keyword evidence="5" id="KW-0378">Hydrolase</keyword>
<dbReference type="FunFam" id="3.40.50.1820:FF:000107">
    <property type="entry name" value="Palmitoyl-protein thioesterase 1"/>
    <property type="match status" value="1"/>
</dbReference>
<dbReference type="GeneID" id="28983552"/>
<dbReference type="Proteomes" id="UP000053611">
    <property type="component" value="Unassembled WGS sequence"/>
</dbReference>
<keyword evidence="4 10" id="KW-0732">Signal</keyword>
<evidence type="ECO:0000256" key="9">
    <source>
        <dbReference type="SAM" id="MobiDB-lite"/>
    </source>
</evidence>
<dbReference type="PANTHER" id="PTHR11247">
    <property type="entry name" value="PALMITOYL-PROTEIN THIOESTERASE/DOLICHYLDIPHOSPHATASE 1"/>
    <property type="match status" value="1"/>
</dbReference>
<dbReference type="EMBL" id="KQ087199">
    <property type="protein sequence ID" value="KLT43040.1"/>
    <property type="molecule type" value="Genomic_DNA"/>
</dbReference>
<evidence type="ECO:0000256" key="5">
    <source>
        <dbReference type="ARBA" id="ARBA00022801"/>
    </source>
</evidence>